<dbReference type="InterPro" id="IPR040265">
    <property type="entry name" value="CHUP1/IPGA1-like"/>
</dbReference>
<evidence type="ECO:0000313" key="4">
    <source>
        <dbReference type="EnsemblPlants" id="Kaladp0092s0177.1.v1.1"/>
    </source>
</evidence>
<name>A0A7N0UZ83_KALFE</name>
<dbReference type="Proteomes" id="UP000594263">
    <property type="component" value="Unplaced"/>
</dbReference>
<dbReference type="GO" id="GO:0055028">
    <property type="term" value="C:cortical microtubule"/>
    <property type="evidence" value="ECO:0007669"/>
    <property type="project" value="TreeGrafter"/>
</dbReference>
<feature type="region of interest" description="Disordered" evidence="3">
    <location>
        <begin position="475"/>
        <end position="511"/>
    </location>
</feature>
<dbReference type="EnsemblPlants" id="Kaladp0092s0177.1.v1.1">
    <property type="protein sequence ID" value="Kaladp0092s0177.1.v1.1"/>
    <property type="gene ID" value="Kaladp0092s0177.v1.1"/>
</dbReference>
<dbReference type="GO" id="GO:0072699">
    <property type="term" value="P:protein localization to cortical microtubule cytoskeleton"/>
    <property type="evidence" value="ECO:0007669"/>
    <property type="project" value="TreeGrafter"/>
</dbReference>
<feature type="region of interest" description="Disordered" evidence="3">
    <location>
        <begin position="114"/>
        <end position="140"/>
    </location>
</feature>
<protein>
    <submittedName>
        <fullName evidence="4">Uncharacterized protein</fullName>
    </submittedName>
</protein>
<dbReference type="PANTHER" id="PTHR31342:SF4">
    <property type="entry name" value="ACTIN BINDING PROTEIN FAMILY"/>
    <property type="match status" value="1"/>
</dbReference>
<proteinExistence type="predicted"/>
<reference evidence="4" key="1">
    <citation type="submission" date="2021-01" db="UniProtKB">
        <authorList>
            <consortium name="EnsemblPlants"/>
        </authorList>
    </citation>
    <scope>IDENTIFICATION</scope>
</reference>
<evidence type="ECO:0000256" key="2">
    <source>
        <dbReference type="SAM" id="Coils"/>
    </source>
</evidence>
<dbReference type="PANTHER" id="PTHR31342">
    <property type="entry name" value="PROTEIN CHUP1, CHLOROPLASTIC"/>
    <property type="match status" value="1"/>
</dbReference>
<evidence type="ECO:0000256" key="3">
    <source>
        <dbReference type="SAM" id="MobiDB-lite"/>
    </source>
</evidence>
<dbReference type="Gramene" id="Kaladp0092s0177.1.v1.1">
    <property type="protein sequence ID" value="Kaladp0092s0177.1.v1.1"/>
    <property type="gene ID" value="Kaladp0092s0177.v1.1"/>
</dbReference>
<feature type="coiled-coil region" evidence="2">
    <location>
        <begin position="218"/>
        <end position="349"/>
    </location>
</feature>
<sequence>MVTMVREKERVARPVPLKQLGTALAISFVGYLYSRFQTRHVAATHSTDCKENKNELDAKGSRVGGDDSLLPALQEAPFTPKAIAGLSPCSNKSDDTDRFLLPEFHDLIKEYESSGFSPKKHTETPTSNIQSQSSQNPGPDEYELEIKHLNNMVRVLRERERNLEIQLLEYYGLKEQETAMMELQNRLKINGMEAQLFAIKTESLQADNRRLEALVADCSKAVGELEAARAKIKMLKRKLRFEAEQSKQQILALQKKFENLQDQEQKALAQDQEVRAKLQKLQELEIEAEELRMSNTKLQQENSDLALRLQLAEVSVVEEQEAGNLKAENERLKQKNKDLGQEIEQLQADRCADAEELVYLRWVNACLRYELRFNNSEAGKTVAMDLSKSLSPKSAERAKKLILKYATTEGVNDRESDLDSELSSLASFPTESGNVEDSFIGDNSSLNTINNANEPKFLSKLRKFLKIKHESRNAQAKSEKIVTSAGDSMHAYPSESESSQCSSSTSTATEANRFATPQSSCDMDDVKDLTSLKRTNTDCSSYRSIRYSSARTSMSDDLTPSSDLLKYAEALRESRSTIPLKHKKSKSFSAFFTR</sequence>
<evidence type="ECO:0000313" key="5">
    <source>
        <dbReference type="Proteomes" id="UP000594263"/>
    </source>
</evidence>
<keyword evidence="5" id="KW-1185">Reference proteome</keyword>
<organism evidence="4 5">
    <name type="scientific">Kalanchoe fedtschenkoi</name>
    <name type="common">Lavender scallops</name>
    <name type="synonym">South American air plant</name>
    <dbReference type="NCBI Taxonomy" id="63787"/>
    <lineage>
        <taxon>Eukaryota</taxon>
        <taxon>Viridiplantae</taxon>
        <taxon>Streptophyta</taxon>
        <taxon>Embryophyta</taxon>
        <taxon>Tracheophyta</taxon>
        <taxon>Spermatophyta</taxon>
        <taxon>Magnoliopsida</taxon>
        <taxon>eudicotyledons</taxon>
        <taxon>Gunneridae</taxon>
        <taxon>Pentapetalae</taxon>
        <taxon>Saxifragales</taxon>
        <taxon>Crassulaceae</taxon>
        <taxon>Kalanchoe</taxon>
    </lineage>
</organism>
<feature type="compositionally biased region" description="Low complexity" evidence="3">
    <location>
        <begin position="494"/>
        <end position="510"/>
    </location>
</feature>
<keyword evidence="1 2" id="KW-0175">Coiled coil</keyword>
<dbReference type="AlphaFoldDB" id="A0A7N0UZ83"/>
<feature type="compositionally biased region" description="Polar residues" evidence="3">
    <location>
        <begin position="124"/>
        <end position="137"/>
    </location>
</feature>
<accession>A0A7N0UZ83</accession>
<evidence type="ECO:0000256" key="1">
    <source>
        <dbReference type="ARBA" id="ARBA00023054"/>
    </source>
</evidence>